<dbReference type="RefSeq" id="WP_116857892.1">
    <property type="nucleotide sequence ID" value="NZ_QTJV01000041.1"/>
</dbReference>
<dbReference type="Proteomes" id="UP000261174">
    <property type="component" value="Unassembled WGS sequence"/>
</dbReference>
<dbReference type="EMBL" id="QTJV01000041">
    <property type="protein sequence ID" value="RFM28413.1"/>
    <property type="molecule type" value="Genomic_DNA"/>
</dbReference>
<sequence>MDILLQYLNIEKQKQEYIKVKDVPCNSLYQVICPALRINIADRALTFRDYMEQTYRSNYLLAGIMNARYCNRAARAVFSYVDFCQLTCGPGEASGID</sequence>
<evidence type="ECO:0000313" key="1">
    <source>
        <dbReference type="EMBL" id="RFM28413.1"/>
    </source>
</evidence>
<protein>
    <submittedName>
        <fullName evidence="1">Uncharacterized protein</fullName>
    </submittedName>
</protein>
<accession>A0A3E1NKG3</accession>
<keyword evidence="2" id="KW-1185">Reference proteome</keyword>
<evidence type="ECO:0000313" key="2">
    <source>
        <dbReference type="Proteomes" id="UP000261174"/>
    </source>
</evidence>
<comment type="caution">
    <text evidence="1">The sequence shown here is derived from an EMBL/GenBank/DDBJ whole genome shotgun (WGS) entry which is preliminary data.</text>
</comment>
<gene>
    <name evidence="1" type="ORF">DXN04_34110</name>
</gene>
<name>A0A3E1NKG3_9BACT</name>
<organism evidence="1 2">
    <name type="scientific">Chitinophaga silvisoli</name>
    <dbReference type="NCBI Taxonomy" id="2291814"/>
    <lineage>
        <taxon>Bacteria</taxon>
        <taxon>Pseudomonadati</taxon>
        <taxon>Bacteroidota</taxon>
        <taxon>Chitinophagia</taxon>
        <taxon>Chitinophagales</taxon>
        <taxon>Chitinophagaceae</taxon>
        <taxon>Chitinophaga</taxon>
    </lineage>
</organism>
<proteinExistence type="predicted"/>
<reference evidence="1 2" key="1">
    <citation type="submission" date="2018-08" db="EMBL/GenBank/DDBJ databases">
        <title>Chitinophaga sp. K20C18050901, a novel bacterium isolated from forest soil.</title>
        <authorList>
            <person name="Wang C."/>
        </authorList>
    </citation>
    <scope>NUCLEOTIDE SEQUENCE [LARGE SCALE GENOMIC DNA]</scope>
    <source>
        <strain evidence="1 2">K20C18050901</strain>
    </source>
</reference>
<dbReference type="AlphaFoldDB" id="A0A3E1NKG3"/>